<keyword evidence="9 10" id="KW-0472">Membrane</keyword>
<evidence type="ECO:0000256" key="8">
    <source>
        <dbReference type="ARBA" id="ARBA00022989"/>
    </source>
</evidence>
<sequence>MNSVVATSDSAARAVERRLYLRRNLVNRVALVLGCAAAVFGLVFLFWILWTTLSYGLKGVNLDLFTKMTPAPMAVGGLLNAFFGSAVICLIAIVIGSLFGVAAGTWLAEFAGAKRIGTVTRFINDILISAPSIVIGLFVAIVIVMQFKQYSALAGAIALALLVIPVVVRTTDEMLRLVPSQMREAALSLGVPQWKVTVQVLYRAALPGIVTGILLALARITGETAPLLFTAFGNQYWSTDLLKPMASVPVVMYQFVGSPYESWQTLAWAGALVLTMFVLLLSLLARAILLRNKTSHD</sequence>
<keyword evidence="13" id="KW-1185">Reference proteome</keyword>
<dbReference type="PROSITE" id="PS50928">
    <property type="entry name" value="ABC_TM1"/>
    <property type="match status" value="1"/>
</dbReference>
<feature type="transmembrane region" description="Helical" evidence="10">
    <location>
        <begin position="266"/>
        <end position="289"/>
    </location>
</feature>
<dbReference type="InterPro" id="IPR035906">
    <property type="entry name" value="MetI-like_sf"/>
</dbReference>
<keyword evidence="6" id="KW-0592">Phosphate transport</keyword>
<evidence type="ECO:0000256" key="10">
    <source>
        <dbReference type="RuleBase" id="RU363043"/>
    </source>
</evidence>
<evidence type="ECO:0000256" key="6">
    <source>
        <dbReference type="ARBA" id="ARBA00022592"/>
    </source>
</evidence>
<evidence type="ECO:0000313" key="13">
    <source>
        <dbReference type="Proteomes" id="UP001595886"/>
    </source>
</evidence>
<dbReference type="InterPro" id="IPR000515">
    <property type="entry name" value="MetI-like"/>
</dbReference>
<evidence type="ECO:0000256" key="2">
    <source>
        <dbReference type="ARBA" id="ARBA00007069"/>
    </source>
</evidence>
<accession>A0ABV9QXU3</accession>
<evidence type="ECO:0000256" key="1">
    <source>
        <dbReference type="ARBA" id="ARBA00004651"/>
    </source>
</evidence>
<comment type="caution">
    <text evidence="12">The sequence shown here is derived from an EMBL/GenBank/DDBJ whole genome shotgun (WGS) entry which is preliminary data.</text>
</comment>
<dbReference type="EMBL" id="JBHSHD010000010">
    <property type="protein sequence ID" value="MFC4821677.1"/>
    <property type="molecule type" value="Genomic_DNA"/>
</dbReference>
<keyword evidence="4" id="KW-0813">Transport</keyword>
<dbReference type="InterPro" id="IPR051408">
    <property type="entry name" value="Phosphate_transprt_permease"/>
</dbReference>
<comment type="similarity">
    <text evidence="2 10">Belongs to the binding-protein-dependent transport system permease family. CysTW subfamily.</text>
</comment>
<dbReference type="Pfam" id="PF00528">
    <property type="entry name" value="BPD_transp_1"/>
    <property type="match status" value="1"/>
</dbReference>
<dbReference type="PANTHER" id="PTHR42922:SF1">
    <property type="entry name" value="PHOSPHATE TRANSPORT SYSTEM PERMEASE PROTEIN PSTA"/>
    <property type="match status" value="1"/>
</dbReference>
<keyword evidence="5 10" id="KW-1003">Cell membrane</keyword>
<keyword evidence="7 10" id="KW-0812">Transmembrane</keyword>
<protein>
    <recommendedName>
        <fullName evidence="3 10">Phosphate transport system permease protein PstA</fullName>
    </recommendedName>
</protein>
<evidence type="ECO:0000313" key="12">
    <source>
        <dbReference type="EMBL" id="MFC4821677.1"/>
    </source>
</evidence>
<evidence type="ECO:0000256" key="5">
    <source>
        <dbReference type="ARBA" id="ARBA00022475"/>
    </source>
</evidence>
<dbReference type="SUPFAM" id="SSF161098">
    <property type="entry name" value="MetI-like"/>
    <property type="match status" value="1"/>
</dbReference>
<gene>
    <name evidence="12" type="primary">pstA</name>
    <name evidence="12" type="ORF">ACFO6Q_15195</name>
</gene>
<comment type="subcellular location">
    <subcellularLocation>
        <location evidence="10">Cell inner membrane</location>
        <topology evidence="10">Multi-pass membrane protein</topology>
    </subcellularLocation>
    <subcellularLocation>
        <location evidence="1">Cell membrane</location>
        <topology evidence="1">Multi-pass membrane protein</topology>
    </subcellularLocation>
</comment>
<evidence type="ECO:0000259" key="11">
    <source>
        <dbReference type="PROSITE" id="PS50928"/>
    </source>
</evidence>
<dbReference type="PANTHER" id="PTHR42922">
    <property type="entry name" value="PHOSPHATE TRANSPORT SYSTEM PERMEASE PROTEIN PSTA"/>
    <property type="match status" value="1"/>
</dbReference>
<feature type="transmembrane region" description="Helical" evidence="10">
    <location>
        <begin position="122"/>
        <end position="144"/>
    </location>
</feature>
<dbReference type="InterPro" id="IPR005672">
    <property type="entry name" value="Phosphate_PstA"/>
</dbReference>
<organism evidence="12 13">
    <name type="scientific">Dokdonella ginsengisoli</name>
    <dbReference type="NCBI Taxonomy" id="363846"/>
    <lineage>
        <taxon>Bacteria</taxon>
        <taxon>Pseudomonadati</taxon>
        <taxon>Pseudomonadota</taxon>
        <taxon>Gammaproteobacteria</taxon>
        <taxon>Lysobacterales</taxon>
        <taxon>Rhodanobacteraceae</taxon>
        <taxon>Dokdonella</taxon>
    </lineage>
</organism>
<evidence type="ECO:0000256" key="3">
    <source>
        <dbReference type="ARBA" id="ARBA00016864"/>
    </source>
</evidence>
<dbReference type="NCBIfam" id="TIGR00974">
    <property type="entry name" value="3a0107s02c"/>
    <property type="match status" value="1"/>
</dbReference>
<keyword evidence="8 10" id="KW-1133">Transmembrane helix</keyword>
<feature type="transmembrane region" description="Helical" evidence="10">
    <location>
        <begin position="200"/>
        <end position="220"/>
    </location>
</feature>
<dbReference type="RefSeq" id="WP_380021951.1">
    <property type="nucleotide sequence ID" value="NZ_JBHSHD010000010.1"/>
</dbReference>
<proteinExistence type="inferred from homology"/>
<name>A0ABV9QXU3_9GAMM</name>
<dbReference type="CDD" id="cd06261">
    <property type="entry name" value="TM_PBP2"/>
    <property type="match status" value="1"/>
</dbReference>
<feature type="domain" description="ABC transmembrane type-1" evidence="11">
    <location>
        <begin position="82"/>
        <end position="285"/>
    </location>
</feature>
<evidence type="ECO:0000256" key="7">
    <source>
        <dbReference type="ARBA" id="ARBA00022692"/>
    </source>
</evidence>
<feature type="transmembrane region" description="Helical" evidence="10">
    <location>
        <begin position="150"/>
        <end position="168"/>
    </location>
</feature>
<reference evidence="13" key="1">
    <citation type="journal article" date="2019" name="Int. J. Syst. Evol. Microbiol.">
        <title>The Global Catalogue of Microorganisms (GCM) 10K type strain sequencing project: providing services to taxonomists for standard genome sequencing and annotation.</title>
        <authorList>
            <consortium name="The Broad Institute Genomics Platform"/>
            <consortium name="The Broad Institute Genome Sequencing Center for Infectious Disease"/>
            <person name="Wu L."/>
            <person name="Ma J."/>
        </authorList>
    </citation>
    <scope>NUCLEOTIDE SEQUENCE [LARGE SCALE GENOMIC DNA]</scope>
    <source>
        <strain evidence="13">CCUG 30340</strain>
    </source>
</reference>
<dbReference type="Proteomes" id="UP001595886">
    <property type="component" value="Unassembled WGS sequence"/>
</dbReference>
<evidence type="ECO:0000256" key="4">
    <source>
        <dbReference type="ARBA" id="ARBA00022448"/>
    </source>
</evidence>
<evidence type="ECO:0000256" key="9">
    <source>
        <dbReference type="ARBA" id="ARBA00023136"/>
    </source>
</evidence>
<dbReference type="Gene3D" id="1.10.3720.10">
    <property type="entry name" value="MetI-like"/>
    <property type="match status" value="1"/>
</dbReference>
<feature type="transmembrane region" description="Helical" evidence="10">
    <location>
        <begin position="25"/>
        <end position="50"/>
    </location>
</feature>
<feature type="transmembrane region" description="Helical" evidence="10">
    <location>
        <begin position="82"/>
        <end position="110"/>
    </location>
</feature>